<organism evidence="3 4">
    <name type="scientific">Sphingobacterium corticibacter</name>
    <dbReference type="NCBI Taxonomy" id="2171749"/>
    <lineage>
        <taxon>Bacteria</taxon>
        <taxon>Pseudomonadati</taxon>
        <taxon>Bacteroidota</taxon>
        <taxon>Sphingobacteriia</taxon>
        <taxon>Sphingobacteriales</taxon>
        <taxon>Sphingobacteriaceae</taxon>
        <taxon>Sphingobacterium</taxon>
    </lineage>
</organism>
<keyword evidence="4" id="KW-1185">Reference proteome</keyword>
<dbReference type="Proteomes" id="UP000245627">
    <property type="component" value="Unassembled WGS sequence"/>
</dbReference>
<dbReference type="Pfam" id="PF02129">
    <property type="entry name" value="Peptidase_S15"/>
    <property type="match status" value="1"/>
</dbReference>
<dbReference type="InterPro" id="IPR000383">
    <property type="entry name" value="Xaa-Pro-like_dom"/>
</dbReference>
<evidence type="ECO:0000259" key="2">
    <source>
        <dbReference type="Pfam" id="PF02129"/>
    </source>
</evidence>
<evidence type="ECO:0000313" key="4">
    <source>
        <dbReference type="Proteomes" id="UP000245627"/>
    </source>
</evidence>
<protein>
    <submittedName>
        <fullName evidence="3">Alpha/beta hydrolase</fullName>
    </submittedName>
</protein>
<keyword evidence="1" id="KW-0732">Signal</keyword>
<dbReference type="Gene3D" id="3.40.50.1820">
    <property type="entry name" value="alpha/beta hydrolase"/>
    <property type="match status" value="1"/>
</dbReference>
<feature type="chain" id="PRO_5015661652" evidence="1">
    <location>
        <begin position="22"/>
        <end position="357"/>
    </location>
</feature>
<keyword evidence="3" id="KW-0378">Hydrolase</keyword>
<proteinExistence type="predicted"/>
<name>A0A2T8HKG1_9SPHI</name>
<evidence type="ECO:0000313" key="3">
    <source>
        <dbReference type="EMBL" id="PVH25937.1"/>
    </source>
</evidence>
<dbReference type="AlphaFoldDB" id="A0A2T8HKG1"/>
<dbReference type="SUPFAM" id="SSF53474">
    <property type="entry name" value="alpha/beta-Hydrolases"/>
    <property type="match status" value="1"/>
</dbReference>
<accession>A0A2T8HKG1</accession>
<dbReference type="PANTHER" id="PTHR43265:SF1">
    <property type="entry name" value="ESTERASE ESTD"/>
    <property type="match status" value="1"/>
</dbReference>
<gene>
    <name evidence="3" type="ORF">DC487_08410</name>
</gene>
<feature type="signal peptide" evidence="1">
    <location>
        <begin position="1"/>
        <end position="21"/>
    </location>
</feature>
<feature type="domain" description="Xaa-Pro dipeptidyl-peptidase-like" evidence="2">
    <location>
        <begin position="36"/>
        <end position="321"/>
    </location>
</feature>
<dbReference type="OrthoDB" id="9809549at2"/>
<dbReference type="RefSeq" id="WP_116775508.1">
    <property type="nucleotide sequence ID" value="NZ_QDKG01000002.1"/>
</dbReference>
<dbReference type="EMBL" id="QDKG01000002">
    <property type="protein sequence ID" value="PVH25937.1"/>
    <property type="molecule type" value="Genomic_DNA"/>
</dbReference>
<comment type="caution">
    <text evidence="3">The sequence shown here is derived from an EMBL/GenBank/DDBJ whole genome shotgun (WGS) entry which is preliminary data.</text>
</comment>
<sequence>MRKLINLLVLSMCLIPGLGFAQQYKQEDVIIKTKKDTIQIGATITVPASAGSFPALVLLSGTGAQDRDGTMAGQKLFAQVADYLSQRGYIVLRMDDRGVGRTTGNYMDATTADFAKDALEAVEYLKAYPQVDVNKIGLLGHSEGGAAMSIAASQSDDITFLVSLAGLATNGMESLLVQNENIVRNSPATPVDQERYNQINRLMFSTAYQYAESDSLHSKLNQVYDYWKLKDDLYFKTLGIEHDHFRFPIYSYSSYASGPWYRYFVRYNAEKVLSHVTVPILAINGDKDMFVDPTNLDGWKNYSQSGQKGLVTTILLPQVNHLMQQCVTCDTKEYAELGAMPISTLELVGDWLDKTVK</sequence>
<dbReference type="PANTHER" id="PTHR43265">
    <property type="entry name" value="ESTERASE ESTD"/>
    <property type="match status" value="1"/>
</dbReference>
<dbReference type="GO" id="GO:0052689">
    <property type="term" value="F:carboxylic ester hydrolase activity"/>
    <property type="evidence" value="ECO:0007669"/>
    <property type="project" value="TreeGrafter"/>
</dbReference>
<dbReference type="InterPro" id="IPR053145">
    <property type="entry name" value="AB_hydrolase_Est10"/>
</dbReference>
<evidence type="ECO:0000256" key="1">
    <source>
        <dbReference type="SAM" id="SignalP"/>
    </source>
</evidence>
<reference evidence="3 4" key="1">
    <citation type="submission" date="2018-04" db="EMBL/GenBank/DDBJ databases">
        <title>Sphingobacterium cortibacter sp. nov.</title>
        <authorList>
            <person name="Li Y."/>
        </authorList>
    </citation>
    <scope>NUCLEOTIDE SEQUENCE [LARGE SCALE GENOMIC DNA]</scope>
    <source>
        <strain evidence="3 4">2c-3</strain>
    </source>
</reference>
<dbReference type="InterPro" id="IPR029058">
    <property type="entry name" value="AB_hydrolase_fold"/>
</dbReference>